<protein>
    <submittedName>
        <fullName evidence="8">Polysaccharide biosynthesis protein</fullName>
    </submittedName>
</protein>
<evidence type="ECO:0000256" key="7">
    <source>
        <dbReference type="SAM" id="Phobius"/>
    </source>
</evidence>
<comment type="subcellular location">
    <subcellularLocation>
        <location evidence="1">Cell membrane</location>
        <topology evidence="1">Multi-pass membrane protein</topology>
    </subcellularLocation>
</comment>
<feature type="transmembrane region" description="Helical" evidence="7">
    <location>
        <begin position="45"/>
        <end position="64"/>
    </location>
</feature>
<feature type="transmembrane region" description="Helical" evidence="7">
    <location>
        <begin position="296"/>
        <end position="319"/>
    </location>
</feature>
<feature type="transmembrane region" description="Helical" evidence="7">
    <location>
        <begin position="259"/>
        <end position="276"/>
    </location>
</feature>
<feature type="transmembrane region" description="Helical" evidence="7">
    <location>
        <begin position="360"/>
        <end position="380"/>
    </location>
</feature>
<proteinExistence type="inferred from homology"/>
<feature type="transmembrane region" description="Helical" evidence="7">
    <location>
        <begin position="331"/>
        <end position="348"/>
    </location>
</feature>
<dbReference type="InterPro" id="IPR050833">
    <property type="entry name" value="Poly_Biosynth_Transport"/>
</dbReference>
<dbReference type="RefSeq" id="WP_055342509.1">
    <property type="nucleotide sequence ID" value="NZ_CDNI01000021.1"/>
</dbReference>
<evidence type="ECO:0000256" key="5">
    <source>
        <dbReference type="ARBA" id="ARBA00022989"/>
    </source>
</evidence>
<reference evidence="8 9" key="1">
    <citation type="submission" date="2015-01" db="EMBL/GenBank/DDBJ databases">
        <authorList>
            <person name="Aslett A.Martin."/>
            <person name="De Silva Nishadi"/>
        </authorList>
    </citation>
    <scope>NUCLEOTIDE SEQUENCE [LARGE SCALE GENOMIC DNA]</scope>
    <source>
        <strain evidence="8 9">R28058</strain>
    </source>
</reference>
<evidence type="ECO:0000256" key="3">
    <source>
        <dbReference type="ARBA" id="ARBA00022475"/>
    </source>
</evidence>
<comment type="similarity">
    <text evidence="2">Belongs to the polysaccharide synthase family.</text>
</comment>
<dbReference type="OrthoDB" id="9770347at2"/>
<dbReference type="CDD" id="cd13127">
    <property type="entry name" value="MATE_tuaB_like"/>
    <property type="match status" value="1"/>
</dbReference>
<evidence type="ECO:0000256" key="2">
    <source>
        <dbReference type="ARBA" id="ARBA00007430"/>
    </source>
</evidence>
<organism evidence="8 9">
    <name type="scientific">Paraclostridium sordellii</name>
    <name type="common">Clostridium sordellii</name>
    <dbReference type="NCBI Taxonomy" id="1505"/>
    <lineage>
        <taxon>Bacteria</taxon>
        <taxon>Bacillati</taxon>
        <taxon>Bacillota</taxon>
        <taxon>Clostridia</taxon>
        <taxon>Peptostreptococcales</taxon>
        <taxon>Peptostreptococcaceae</taxon>
        <taxon>Paraclostridium</taxon>
    </lineage>
</organism>
<feature type="transmembrane region" description="Helical" evidence="7">
    <location>
        <begin position="150"/>
        <end position="169"/>
    </location>
</feature>
<feature type="transmembrane region" description="Helical" evidence="7">
    <location>
        <begin position="421"/>
        <end position="438"/>
    </location>
</feature>
<dbReference type="Proteomes" id="UP000049127">
    <property type="component" value="Unassembled WGS sequence"/>
</dbReference>
<dbReference type="AlphaFoldDB" id="A0A0C7R943"/>
<name>A0A0C7R943_PARSO</name>
<dbReference type="PANTHER" id="PTHR30250:SF10">
    <property type="entry name" value="LIPOPOLYSACCHARIDE BIOSYNTHESIS PROTEIN WZXC"/>
    <property type="match status" value="1"/>
</dbReference>
<keyword evidence="4 7" id="KW-0812">Transmembrane</keyword>
<feature type="transmembrane region" description="Helical" evidence="7">
    <location>
        <begin position="85"/>
        <end position="104"/>
    </location>
</feature>
<gene>
    <name evidence="8" type="primary">wzxC</name>
    <name evidence="8" type="ORF">R28058_22771</name>
</gene>
<feature type="transmembrane region" description="Helical" evidence="7">
    <location>
        <begin position="175"/>
        <end position="195"/>
    </location>
</feature>
<feature type="transmembrane region" description="Helical" evidence="7">
    <location>
        <begin position="116"/>
        <end position="138"/>
    </location>
</feature>
<accession>A0A0C7R943</accession>
<feature type="transmembrane region" description="Helical" evidence="7">
    <location>
        <begin position="392"/>
        <end position="414"/>
    </location>
</feature>
<dbReference type="EMBL" id="CEKZ01000003">
    <property type="protein sequence ID" value="CEQ04544.1"/>
    <property type="molecule type" value="Genomic_DNA"/>
</dbReference>
<feature type="transmembrane region" description="Helical" evidence="7">
    <location>
        <begin position="21"/>
        <end position="39"/>
    </location>
</feature>
<evidence type="ECO:0000313" key="9">
    <source>
        <dbReference type="Proteomes" id="UP000049127"/>
    </source>
</evidence>
<evidence type="ECO:0000256" key="4">
    <source>
        <dbReference type="ARBA" id="ARBA00022692"/>
    </source>
</evidence>
<dbReference type="GO" id="GO:0005886">
    <property type="term" value="C:plasma membrane"/>
    <property type="evidence" value="ECO:0007669"/>
    <property type="project" value="UniProtKB-SubCell"/>
</dbReference>
<feature type="transmembrane region" description="Helical" evidence="7">
    <location>
        <begin position="444"/>
        <end position="466"/>
    </location>
</feature>
<evidence type="ECO:0000313" key="8">
    <source>
        <dbReference type="EMBL" id="CEQ04544.1"/>
    </source>
</evidence>
<sequence>MEGQINKKILNAAKWSTITEIVAKLIVPITNMVLARILSPKAFGVVATITMITSFADMFTDAGFQKYLVQHEFKSEEEKNIFTNVAFWSNFIISILLWILIIIFSEELAKSVGNPGLGMVISIACIQLPLTSFSSIQMSIYRRDFDFKTLFLVRVIGICVPVIITIPLAMLGYNYWSIIIGNIVGNFLNAVILTIKSKWKPKYVYRFSVLKEMLSFSMWSLVESISIWLTTWVDTFIIGGVLSSYYLGLYKTSLTTVNGIFGLITASTTPILFSALSRVQDDNKEFNRIFFSMQKVIAYIVIPIAIGIFIYSDVVVKILLGSKWLEVDWLIGIWGLTSGLVIVLGHYSSEVFRAKGKPKLSFIAQVLHLVVLIPTCLIAAKYGFFTLATARAIIRLEAILVNLILIHFIIGISIKNIFTNIKIPLICSIIMGGVGWMICNIYNSLIWGLISIFICMCIYIILLLCISESRNDIHMILDMFKISDKVKRLKTKIRSKKYERKSINNRI</sequence>
<dbReference type="PANTHER" id="PTHR30250">
    <property type="entry name" value="PST FAMILY PREDICTED COLANIC ACID TRANSPORTER"/>
    <property type="match status" value="1"/>
</dbReference>
<evidence type="ECO:0000256" key="6">
    <source>
        <dbReference type="ARBA" id="ARBA00023136"/>
    </source>
</evidence>
<dbReference type="Pfam" id="PF13440">
    <property type="entry name" value="Polysacc_synt_3"/>
    <property type="match status" value="1"/>
</dbReference>
<keyword evidence="5 7" id="KW-1133">Transmembrane helix</keyword>
<evidence type="ECO:0000256" key="1">
    <source>
        <dbReference type="ARBA" id="ARBA00004651"/>
    </source>
</evidence>
<keyword evidence="3" id="KW-1003">Cell membrane</keyword>
<keyword evidence="6 7" id="KW-0472">Membrane</keyword>
<feature type="transmembrane region" description="Helical" evidence="7">
    <location>
        <begin position="216"/>
        <end position="247"/>
    </location>
</feature>